<dbReference type="InterPro" id="IPR041679">
    <property type="entry name" value="DNA2/NAM7-like_C"/>
</dbReference>
<dbReference type="Pfam" id="PF13087">
    <property type="entry name" value="AAA_12"/>
    <property type="match status" value="1"/>
</dbReference>
<dbReference type="GO" id="GO:0016787">
    <property type="term" value="F:hydrolase activity"/>
    <property type="evidence" value="ECO:0007669"/>
    <property type="project" value="UniProtKB-KW"/>
</dbReference>
<dbReference type="PROSITE" id="PS50011">
    <property type="entry name" value="PROTEIN_KINASE_DOM"/>
    <property type="match status" value="1"/>
</dbReference>
<dbReference type="Pfam" id="PF07714">
    <property type="entry name" value="PK_Tyr_Ser-Thr"/>
    <property type="match status" value="1"/>
</dbReference>
<dbReference type="CDD" id="cd18808">
    <property type="entry name" value="SF1_C_Upf1"/>
    <property type="match status" value="1"/>
</dbReference>
<gene>
    <name evidence="9" type="ORF">LCGC14_1334550</name>
</gene>
<dbReference type="Gene3D" id="3.40.50.300">
    <property type="entry name" value="P-loop containing nucleotide triphosphate hydrolases"/>
    <property type="match status" value="2"/>
</dbReference>
<dbReference type="EMBL" id="LAZR01008102">
    <property type="protein sequence ID" value="KKM80965.1"/>
    <property type="molecule type" value="Genomic_DNA"/>
</dbReference>
<evidence type="ECO:0000256" key="1">
    <source>
        <dbReference type="ARBA" id="ARBA00007913"/>
    </source>
</evidence>
<evidence type="ECO:0000256" key="6">
    <source>
        <dbReference type="ARBA" id="ARBA00022840"/>
    </source>
</evidence>
<keyword evidence="4" id="KW-0378">Hydrolase</keyword>
<feature type="coiled-coil region" evidence="7">
    <location>
        <begin position="842"/>
        <end position="870"/>
    </location>
</feature>
<dbReference type="SUPFAM" id="SSF56112">
    <property type="entry name" value="Protein kinase-like (PK-like)"/>
    <property type="match status" value="1"/>
</dbReference>
<dbReference type="Pfam" id="PF13086">
    <property type="entry name" value="AAA_11"/>
    <property type="match status" value="2"/>
</dbReference>
<dbReference type="InterPro" id="IPR050534">
    <property type="entry name" value="Coronavir_polyprotein_1ab"/>
</dbReference>
<accession>A0A0F9MWE6</accession>
<evidence type="ECO:0000256" key="3">
    <source>
        <dbReference type="ARBA" id="ARBA00022741"/>
    </source>
</evidence>
<dbReference type="GO" id="GO:0043139">
    <property type="term" value="F:5'-3' DNA helicase activity"/>
    <property type="evidence" value="ECO:0007669"/>
    <property type="project" value="TreeGrafter"/>
</dbReference>
<name>A0A0F9MWE6_9ZZZZ</name>
<organism evidence="9">
    <name type="scientific">marine sediment metagenome</name>
    <dbReference type="NCBI Taxonomy" id="412755"/>
    <lineage>
        <taxon>unclassified sequences</taxon>
        <taxon>metagenomes</taxon>
        <taxon>ecological metagenomes</taxon>
    </lineage>
</organism>
<protein>
    <recommendedName>
        <fullName evidence="8">Protein kinase domain-containing protein</fullName>
    </recommendedName>
</protein>
<dbReference type="AlphaFoldDB" id="A0A0F9MWE6"/>
<dbReference type="InterPro" id="IPR047187">
    <property type="entry name" value="SF1_C_Upf1"/>
</dbReference>
<dbReference type="PANTHER" id="PTHR43788">
    <property type="entry name" value="DNA2/NAM7 HELICASE FAMILY MEMBER"/>
    <property type="match status" value="1"/>
</dbReference>
<comment type="similarity">
    <text evidence="1">Belongs to the DNA2/NAM7 helicase family.</text>
</comment>
<dbReference type="InterPro" id="IPR041677">
    <property type="entry name" value="DNA2/NAM7_AAA_11"/>
</dbReference>
<evidence type="ECO:0000256" key="7">
    <source>
        <dbReference type="SAM" id="Coils"/>
    </source>
</evidence>
<keyword evidence="6" id="KW-0067">ATP-binding</keyword>
<keyword evidence="7" id="KW-0175">Coiled coil</keyword>
<proteinExistence type="inferred from homology"/>
<dbReference type="SMART" id="SM00220">
    <property type="entry name" value="S_TKc"/>
    <property type="match status" value="1"/>
</dbReference>
<evidence type="ECO:0000256" key="4">
    <source>
        <dbReference type="ARBA" id="ARBA00022801"/>
    </source>
</evidence>
<dbReference type="GO" id="GO:0004672">
    <property type="term" value="F:protein kinase activity"/>
    <property type="evidence" value="ECO:0007669"/>
    <property type="project" value="InterPro"/>
</dbReference>
<evidence type="ECO:0000259" key="8">
    <source>
        <dbReference type="PROSITE" id="PS50011"/>
    </source>
</evidence>
<dbReference type="InterPro" id="IPR011009">
    <property type="entry name" value="Kinase-like_dom_sf"/>
</dbReference>
<dbReference type="Gene3D" id="1.10.510.10">
    <property type="entry name" value="Transferase(Phosphotransferase) domain 1"/>
    <property type="match status" value="1"/>
</dbReference>
<keyword evidence="3" id="KW-0547">Nucleotide-binding</keyword>
<comment type="similarity">
    <text evidence="2">Belongs to the protein kinase superfamily. TKL Ser/Thr protein kinase family. ROCO subfamily.</text>
</comment>
<dbReference type="InterPro" id="IPR027417">
    <property type="entry name" value="P-loop_NTPase"/>
</dbReference>
<evidence type="ECO:0000256" key="2">
    <source>
        <dbReference type="ARBA" id="ARBA00008171"/>
    </source>
</evidence>
<evidence type="ECO:0000313" key="9">
    <source>
        <dbReference type="EMBL" id="KKM80965.1"/>
    </source>
</evidence>
<dbReference type="PANTHER" id="PTHR43788:SF8">
    <property type="entry name" value="DNA-BINDING PROTEIN SMUBP-2"/>
    <property type="match status" value="1"/>
</dbReference>
<comment type="caution">
    <text evidence="9">The sequence shown here is derived from an EMBL/GenBank/DDBJ whole genome shotgun (WGS) entry which is preliminary data.</text>
</comment>
<dbReference type="SUPFAM" id="SSF52540">
    <property type="entry name" value="P-loop containing nucleoside triphosphate hydrolases"/>
    <property type="match status" value="1"/>
</dbReference>
<keyword evidence="5" id="KW-0347">Helicase</keyword>
<reference evidence="9" key="1">
    <citation type="journal article" date="2015" name="Nature">
        <title>Complex archaea that bridge the gap between prokaryotes and eukaryotes.</title>
        <authorList>
            <person name="Spang A."/>
            <person name="Saw J.H."/>
            <person name="Jorgensen S.L."/>
            <person name="Zaremba-Niedzwiedzka K."/>
            <person name="Martijn J."/>
            <person name="Lind A.E."/>
            <person name="van Eijk R."/>
            <person name="Schleper C."/>
            <person name="Guy L."/>
            <person name="Ettema T.J."/>
        </authorList>
    </citation>
    <scope>NUCLEOTIDE SEQUENCE</scope>
</reference>
<dbReference type="InterPro" id="IPR001245">
    <property type="entry name" value="Ser-Thr/Tyr_kinase_cat_dom"/>
</dbReference>
<dbReference type="InterPro" id="IPR000719">
    <property type="entry name" value="Prot_kinase_dom"/>
</dbReference>
<sequence length="1127" mass="133241">MTSIYDSWKTRYRIIEEITRNNAIPFSDKIEINQYIAEDLGLQQKVILKKINVKEDPRIQELAQYLWHYEISLNQRAINISKGKTLLKLIDGEYDNEDNCFILITEAGGSSLREILINKKENEDTELFNQLKNSNHSKKRIWEGILKLSEGLLAIHNAGLLHRNISLDTVYFNRESYREGEDHIFRLGDFNWSIYLYSISNLISDEITKDIIQNNLHFFRAPECLEIETFKSDIFSFGLVMAFLIFNLDMIEYEDTEFADRARLYNKIRDTINIQDGLKQEKEIILKAIELNHEDRFESIDEFVEKIRDFVNELKYLTITTPQLPIYFNIDRDSYFLNWIARKVDVNIQGIREHPNAFLKNEFSELSLYLTNNRDWPLWAIGKNAKYKFQIGRTNRKIAIVSLLSKNEERSFGLKNDICVCKVNKFYWQDFKEKSYSTWDRIFANALTQIRTVDEEPSDYELYKKRWLKALKLITKAEQNIEKRYIFEYELINDSINKENPKKSKRQITINIFNSAERTRFIQVLRNSQTQTVELLDSQDLKQRFRERRKWKFIEIVDEPDDFNIVVKWEEVRKNDSPSLNGYLRFWDLKPTLHLLKRKFMTIQNLEDKDYLVDAILNPAATHQYFLKDNKSDIVNFIFYTFPIFLLQGPPGTGKTWSAKELIRLTLERDPYKRILVSSKEHAALDDLLEKTYEMCLELKINPKPKIVRLISPHRERNYPPGSIAFRHFPKQMAIKMLENIEKWDPNLKKYDGILAEIENIIKYEGKAPSREWTDSIRESANLVFCTSTSNDLSKLESRPNFDLVIIEEAAKTYPSELFRPLQLGNKWVLIGDQNQLPPFKLNDIIELINEELDEIEEESKEEINFNERDFLEFRNLTLREVKVFQSMFERFKKVSPSYDSADERRSCNTLIGQHRLPSKISEMISTIFYDRAFRQEIHERDDLILEPSMMSNEQLIWINTKNERIFGEKRAGTDFYNIAEVNLIIRILKKIRINKKYIQFSLAILSPYNEQVNVLKTRLPNDLPNLKGINIKNSCYTVDSFQGQEADLVIISLVRSNNKEGIRSAWGFVPDPQRLNVMLSRARKVEIIVGDFKMCLNHRRNPIMEKFSKVAVFFQKEGKIISHDEV</sequence>
<feature type="domain" description="Protein kinase" evidence="8">
    <location>
        <begin position="1"/>
        <end position="311"/>
    </location>
</feature>
<evidence type="ECO:0000256" key="5">
    <source>
        <dbReference type="ARBA" id="ARBA00022806"/>
    </source>
</evidence>
<dbReference type="GO" id="GO:0005524">
    <property type="term" value="F:ATP binding"/>
    <property type="evidence" value="ECO:0007669"/>
    <property type="project" value="UniProtKB-KW"/>
</dbReference>